<evidence type="ECO:0000313" key="4">
    <source>
        <dbReference type="Proteomes" id="UP001141806"/>
    </source>
</evidence>
<dbReference type="SUPFAM" id="SSF47203">
    <property type="entry name" value="Acyl-CoA dehydrogenase C-terminal domain-like"/>
    <property type="match status" value="1"/>
</dbReference>
<proteinExistence type="predicted"/>
<feature type="domain" description="Acyl-CoA oxidase C-alpha1" evidence="2">
    <location>
        <begin position="76"/>
        <end position="131"/>
    </location>
</feature>
<protein>
    <recommendedName>
        <fullName evidence="2">Acyl-CoA oxidase C-alpha1 domain-containing protein</fullName>
    </recommendedName>
</protein>
<keyword evidence="1" id="KW-0812">Transmembrane</keyword>
<dbReference type="InterPro" id="IPR055060">
    <property type="entry name" value="ACOX_C_alpha1"/>
</dbReference>
<dbReference type="GO" id="GO:0005777">
    <property type="term" value="C:peroxisome"/>
    <property type="evidence" value="ECO:0007669"/>
    <property type="project" value="InterPro"/>
</dbReference>
<dbReference type="Pfam" id="PF22924">
    <property type="entry name" value="ACOX_C_alpha1"/>
    <property type="match status" value="1"/>
</dbReference>
<keyword evidence="4" id="KW-1185">Reference proteome</keyword>
<dbReference type="GO" id="GO:0033540">
    <property type="term" value="P:fatty acid beta-oxidation using acyl-CoA oxidase"/>
    <property type="evidence" value="ECO:0007669"/>
    <property type="project" value="TreeGrafter"/>
</dbReference>
<dbReference type="GO" id="GO:0003997">
    <property type="term" value="F:acyl-CoA oxidase activity"/>
    <property type="evidence" value="ECO:0007669"/>
    <property type="project" value="InterPro"/>
</dbReference>
<dbReference type="GO" id="GO:0071949">
    <property type="term" value="F:FAD binding"/>
    <property type="evidence" value="ECO:0007669"/>
    <property type="project" value="InterPro"/>
</dbReference>
<dbReference type="Proteomes" id="UP001141806">
    <property type="component" value="Unassembled WGS sequence"/>
</dbReference>
<name>A0A9Q0JUF8_9MAGN</name>
<reference evidence="3" key="1">
    <citation type="journal article" date="2023" name="Plant J.">
        <title>The genome of the king protea, Protea cynaroides.</title>
        <authorList>
            <person name="Chang J."/>
            <person name="Duong T.A."/>
            <person name="Schoeman C."/>
            <person name="Ma X."/>
            <person name="Roodt D."/>
            <person name="Barker N."/>
            <person name="Li Z."/>
            <person name="Van de Peer Y."/>
            <person name="Mizrachi E."/>
        </authorList>
    </citation>
    <scope>NUCLEOTIDE SEQUENCE</scope>
    <source>
        <tissue evidence="3">Young leaves</tissue>
    </source>
</reference>
<sequence length="174" mass="20296">MIGLNQICWHFLVVSYYGGGDKERNELSKIRKQWPTLLESAHEGNVHLLLMKHIWWRRDSVAPRRPLPVLLHQGDACWYSAVRRQFDSQDAGPDIQIIANKTQQNRLFPLLASAYAFWMELNNVENYVVAMVTYVTMVFFELLAVYIPAGTYEEDNIVLPLQVCLLLFFCCYCY</sequence>
<evidence type="ECO:0000313" key="3">
    <source>
        <dbReference type="EMBL" id="KAJ4950658.1"/>
    </source>
</evidence>
<dbReference type="GO" id="GO:0001676">
    <property type="term" value="P:long-chain fatty acid metabolic process"/>
    <property type="evidence" value="ECO:0007669"/>
    <property type="project" value="TreeGrafter"/>
</dbReference>
<dbReference type="EMBL" id="JAMYWD010000012">
    <property type="protein sequence ID" value="KAJ4950658.1"/>
    <property type="molecule type" value="Genomic_DNA"/>
</dbReference>
<dbReference type="AlphaFoldDB" id="A0A9Q0JUF8"/>
<dbReference type="GO" id="GO:0005504">
    <property type="term" value="F:fatty acid binding"/>
    <property type="evidence" value="ECO:0007669"/>
    <property type="project" value="TreeGrafter"/>
</dbReference>
<dbReference type="GO" id="GO:0055088">
    <property type="term" value="P:lipid homeostasis"/>
    <property type="evidence" value="ECO:0007669"/>
    <property type="project" value="TreeGrafter"/>
</dbReference>
<accession>A0A9Q0JUF8</accession>
<keyword evidence="1" id="KW-0472">Membrane</keyword>
<evidence type="ECO:0000259" key="2">
    <source>
        <dbReference type="Pfam" id="PF22924"/>
    </source>
</evidence>
<keyword evidence="1" id="KW-1133">Transmembrane helix</keyword>
<feature type="transmembrane region" description="Helical" evidence="1">
    <location>
        <begin position="127"/>
        <end position="151"/>
    </location>
</feature>
<evidence type="ECO:0000256" key="1">
    <source>
        <dbReference type="SAM" id="Phobius"/>
    </source>
</evidence>
<dbReference type="Gene3D" id="1.20.140.10">
    <property type="entry name" value="Butyryl-CoA Dehydrogenase, subunit A, domain 3"/>
    <property type="match status" value="1"/>
</dbReference>
<organism evidence="3 4">
    <name type="scientific">Protea cynaroides</name>
    <dbReference type="NCBI Taxonomy" id="273540"/>
    <lineage>
        <taxon>Eukaryota</taxon>
        <taxon>Viridiplantae</taxon>
        <taxon>Streptophyta</taxon>
        <taxon>Embryophyta</taxon>
        <taxon>Tracheophyta</taxon>
        <taxon>Spermatophyta</taxon>
        <taxon>Magnoliopsida</taxon>
        <taxon>Proteales</taxon>
        <taxon>Proteaceae</taxon>
        <taxon>Protea</taxon>
    </lineage>
</organism>
<dbReference type="InterPro" id="IPR036250">
    <property type="entry name" value="AcylCo_DH-like_C"/>
</dbReference>
<dbReference type="OrthoDB" id="538336at2759"/>
<dbReference type="PANTHER" id="PTHR10909:SF250">
    <property type="entry name" value="PEROXISOMAL ACYL-COENZYME A OXIDASE 1"/>
    <property type="match status" value="1"/>
</dbReference>
<comment type="caution">
    <text evidence="3">The sequence shown here is derived from an EMBL/GenBank/DDBJ whole genome shotgun (WGS) entry which is preliminary data.</text>
</comment>
<dbReference type="InterPro" id="IPR012258">
    <property type="entry name" value="Acyl-CoA_oxidase"/>
</dbReference>
<dbReference type="PANTHER" id="PTHR10909">
    <property type="entry name" value="ELECTRON TRANSPORT OXIDOREDUCTASE"/>
    <property type="match status" value="1"/>
</dbReference>
<gene>
    <name evidence="3" type="ORF">NE237_027490</name>
</gene>